<dbReference type="CDD" id="cd06170">
    <property type="entry name" value="LuxR_C_like"/>
    <property type="match status" value="1"/>
</dbReference>
<organism evidence="6 7">
    <name type="scientific">Chamaesiphon polymorphus CCALA 037</name>
    <dbReference type="NCBI Taxonomy" id="2107692"/>
    <lineage>
        <taxon>Bacteria</taxon>
        <taxon>Bacillati</taxon>
        <taxon>Cyanobacteriota</taxon>
        <taxon>Cyanophyceae</taxon>
        <taxon>Gomontiellales</taxon>
        <taxon>Chamaesiphonaceae</taxon>
        <taxon>Chamaesiphon</taxon>
    </lineage>
</organism>
<dbReference type="OrthoDB" id="509129at2"/>
<dbReference type="CDD" id="cd17535">
    <property type="entry name" value="REC_NarL-like"/>
    <property type="match status" value="1"/>
</dbReference>
<evidence type="ECO:0000313" key="6">
    <source>
        <dbReference type="EMBL" id="PSB51296.1"/>
    </source>
</evidence>
<comment type="caution">
    <text evidence="6">The sequence shown here is derived from an EMBL/GenBank/DDBJ whole genome shotgun (WGS) entry which is preliminary data.</text>
</comment>
<dbReference type="Gene3D" id="3.40.50.2300">
    <property type="match status" value="1"/>
</dbReference>
<feature type="domain" description="Response regulatory" evidence="5">
    <location>
        <begin position="3"/>
        <end position="119"/>
    </location>
</feature>
<keyword evidence="1 3" id="KW-0597">Phosphoprotein</keyword>
<dbReference type="Pfam" id="PF00072">
    <property type="entry name" value="Response_reg"/>
    <property type="match status" value="1"/>
</dbReference>
<dbReference type="AlphaFoldDB" id="A0A2T1G2A4"/>
<dbReference type="EMBL" id="PVWO01000363">
    <property type="protein sequence ID" value="PSB51296.1"/>
    <property type="molecule type" value="Genomic_DNA"/>
</dbReference>
<dbReference type="RefSeq" id="WP_106309786.1">
    <property type="nucleotide sequence ID" value="NZ_PVWO01000363.1"/>
</dbReference>
<dbReference type="Proteomes" id="UP000238937">
    <property type="component" value="Unassembled WGS sequence"/>
</dbReference>
<dbReference type="PRINTS" id="PR00038">
    <property type="entry name" value="HTHLUXR"/>
</dbReference>
<dbReference type="PROSITE" id="PS50110">
    <property type="entry name" value="RESPONSE_REGULATORY"/>
    <property type="match status" value="1"/>
</dbReference>
<dbReference type="SMART" id="SM00448">
    <property type="entry name" value="REC"/>
    <property type="match status" value="1"/>
</dbReference>
<keyword evidence="2 6" id="KW-0238">DNA-binding</keyword>
<accession>A0A2T1G2A4</accession>
<name>A0A2T1G2A4_9CYAN</name>
<protein>
    <submittedName>
        <fullName evidence="6">DNA-binding response regulator</fullName>
    </submittedName>
</protein>
<gene>
    <name evidence="6" type="ORF">C7B77_21750</name>
</gene>
<evidence type="ECO:0000259" key="4">
    <source>
        <dbReference type="PROSITE" id="PS50043"/>
    </source>
</evidence>
<evidence type="ECO:0000259" key="5">
    <source>
        <dbReference type="PROSITE" id="PS50110"/>
    </source>
</evidence>
<dbReference type="SMART" id="SM00421">
    <property type="entry name" value="HTH_LUXR"/>
    <property type="match status" value="1"/>
</dbReference>
<dbReference type="GO" id="GO:0000160">
    <property type="term" value="P:phosphorelay signal transduction system"/>
    <property type="evidence" value="ECO:0007669"/>
    <property type="project" value="InterPro"/>
</dbReference>
<evidence type="ECO:0000256" key="1">
    <source>
        <dbReference type="ARBA" id="ARBA00022553"/>
    </source>
</evidence>
<dbReference type="SUPFAM" id="SSF46894">
    <property type="entry name" value="C-terminal effector domain of the bipartite response regulators"/>
    <property type="match status" value="1"/>
</dbReference>
<reference evidence="6 7" key="1">
    <citation type="submission" date="2018-03" db="EMBL/GenBank/DDBJ databases">
        <title>The ancient ancestry and fast evolution of plastids.</title>
        <authorList>
            <person name="Moore K.R."/>
            <person name="Magnabosco C."/>
            <person name="Momper L."/>
            <person name="Gold D.A."/>
            <person name="Bosak T."/>
            <person name="Fournier G.P."/>
        </authorList>
    </citation>
    <scope>NUCLEOTIDE SEQUENCE [LARGE SCALE GENOMIC DNA]</scope>
    <source>
        <strain evidence="6 7">CCALA 037</strain>
    </source>
</reference>
<dbReference type="InterPro" id="IPR016032">
    <property type="entry name" value="Sig_transdc_resp-reg_C-effctor"/>
</dbReference>
<dbReference type="InterPro" id="IPR000792">
    <property type="entry name" value="Tscrpt_reg_LuxR_C"/>
</dbReference>
<dbReference type="GO" id="GO:0006355">
    <property type="term" value="P:regulation of DNA-templated transcription"/>
    <property type="evidence" value="ECO:0007669"/>
    <property type="project" value="InterPro"/>
</dbReference>
<dbReference type="InterPro" id="IPR001789">
    <property type="entry name" value="Sig_transdc_resp-reg_receiver"/>
</dbReference>
<sequence>MINLLIADDLDMFRQGLATLLDLEDDLHVVGQACNGQEAIALAAQLQPDVILMDIRMPICNGVEATRHIHQCYPWIGILVLTTFDEDEYIWQSLQAGALGYLLKSTPSEQLATAIRSLQQGYSQLGPTIAPKVFAQINPLPADKAASESLSALNQRERDVLLLIGRGFSNREIANHLHLSEGTVRNNVTQVLSKLYLRDRTQAALWAKQHLPGTL</sequence>
<dbReference type="GO" id="GO:0003677">
    <property type="term" value="F:DNA binding"/>
    <property type="evidence" value="ECO:0007669"/>
    <property type="project" value="UniProtKB-KW"/>
</dbReference>
<evidence type="ECO:0000256" key="2">
    <source>
        <dbReference type="ARBA" id="ARBA00023125"/>
    </source>
</evidence>
<dbReference type="PROSITE" id="PS50043">
    <property type="entry name" value="HTH_LUXR_2"/>
    <property type="match status" value="1"/>
</dbReference>
<dbReference type="InterPro" id="IPR058245">
    <property type="entry name" value="NreC/VraR/RcsB-like_REC"/>
</dbReference>
<evidence type="ECO:0000313" key="7">
    <source>
        <dbReference type="Proteomes" id="UP000238937"/>
    </source>
</evidence>
<dbReference type="PANTHER" id="PTHR43214">
    <property type="entry name" value="TWO-COMPONENT RESPONSE REGULATOR"/>
    <property type="match status" value="1"/>
</dbReference>
<dbReference type="InterPro" id="IPR011006">
    <property type="entry name" value="CheY-like_superfamily"/>
</dbReference>
<feature type="modified residue" description="4-aspartylphosphate" evidence="3">
    <location>
        <position position="54"/>
    </location>
</feature>
<proteinExistence type="predicted"/>
<evidence type="ECO:0000256" key="3">
    <source>
        <dbReference type="PROSITE-ProRule" id="PRU00169"/>
    </source>
</evidence>
<dbReference type="Pfam" id="PF00196">
    <property type="entry name" value="GerE"/>
    <property type="match status" value="1"/>
</dbReference>
<dbReference type="PANTHER" id="PTHR43214:SF43">
    <property type="entry name" value="TWO-COMPONENT RESPONSE REGULATOR"/>
    <property type="match status" value="1"/>
</dbReference>
<feature type="domain" description="HTH luxR-type" evidence="4">
    <location>
        <begin position="146"/>
        <end position="211"/>
    </location>
</feature>
<dbReference type="SUPFAM" id="SSF52172">
    <property type="entry name" value="CheY-like"/>
    <property type="match status" value="1"/>
</dbReference>
<keyword evidence="7" id="KW-1185">Reference proteome</keyword>
<dbReference type="InterPro" id="IPR039420">
    <property type="entry name" value="WalR-like"/>
</dbReference>